<sequence length="180" mass="20072">MSSKGRLVLYVGPMFAGKSSHLIKAAAAHERVLALKPGFDTRDGAELVSRDGSHFAAQSVRQWPSQADEYDHIVLDEVQFMVAPHYEGDIVAELQAAKLRGAIVTVGGLDSDYRQQPFEIVSKLMQFADDIIHLEARCHTCNDPARWTAKTHETGRLLETGDQELYEARCNAHWCLPEKP</sequence>
<dbReference type="Gene3D" id="3.30.60.20">
    <property type="match status" value="1"/>
</dbReference>
<dbReference type="PROSITE" id="PS00603">
    <property type="entry name" value="TK_CELLULAR_TYPE"/>
    <property type="match status" value="1"/>
</dbReference>
<organism evidence="13 14">
    <name type="scientific">Gluconobacter japonicus</name>
    <dbReference type="NCBI Taxonomy" id="376620"/>
    <lineage>
        <taxon>Bacteria</taxon>
        <taxon>Pseudomonadati</taxon>
        <taxon>Pseudomonadota</taxon>
        <taxon>Alphaproteobacteria</taxon>
        <taxon>Acetobacterales</taxon>
        <taxon>Acetobacteraceae</taxon>
        <taxon>Gluconobacter</taxon>
    </lineage>
</organism>
<evidence type="ECO:0000256" key="4">
    <source>
        <dbReference type="ARBA" id="ARBA00022679"/>
    </source>
</evidence>
<dbReference type="Proteomes" id="UP001156613">
    <property type="component" value="Unassembled WGS sequence"/>
</dbReference>
<keyword evidence="6 10" id="KW-0418">Kinase</keyword>
<dbReference type="Gene3D" id="3.40.50.300">
    <property type="entry name" value="P-loop containing nucleotide triphosphate hydrolases"/>
    <property type="match status" value="1"/>
</dbReference>
<keyword evidence="15" id="KW-1185">Reference proteome</keyword>
<dbReference type="InterPro" id="IPR027417">
    <property type="entry name" value="P-loop_NTPase"/>
</dbReference>
<keyword evidence="3 10" id="KW-0237">DNA synthesis</keyword>
<dbReference type="GO" id="GO:0071897">
    <property type="term" value="P:DNA biosynthetic process"/>
    <property type="evidence" value="ECO:0007669"/>
    <property type="project" value="UniProtKB-KW"/>
</dbReference>
<evidence type="ECO:0000256" key="9">
    <source>
        <dbReference type="PIRSR" id="PIRSR035805-2"/>
    </source>
</evidence>
<evidence type="ECO:0000256" key="3">
    <source>
        <dbReference type="ARBA" id="ARBA00022634"/>
    </source>
</evidence>
<evidence type="ECO:0000256" key="7">
    <source>
        <dbReference type="ARBA" id="ARBA00022840"/>
    </source>
</evidence>
<dbReference type="GO" id="GO:0005524">
    <property type="term" value="F:ATP binding"/>
    <property type="evidence" value="ECO:0007669"/>
    <property type="project" value="UniProtKB-KW"/>
</dbReference>
<reference evidence="12" key="1">
    <citation type="journal article" date="2014" name="Int. J. Syst. Evol. Microbiol.">
        <title>Complete genome of a new Firmicutes species belonging to the dominant human colonic microbiota ('Ruminococcus bicirculans') reveals two chromosomes and a selective capacity to utilize plant glucans.</title>
        <authorList>
            <consortium name="NISC Comparative Sequencing Program"/>
            <person name="Wegmann U."/>
            <person name="Louis P."/>
            <person name="Goesmann A."/>
            <person name="Henrissat B."/>
            <person name="Duncan S.H."/>
            <person name="Flint H.J."/>
        </authorList>
    </citation>
    <scope>NUCLEOTIDE SEQUENCE</scope>
    <source>
        <strain evidence="12">NBRC 3271</strain>
    </source>
</reference>
<reference evidence="15" key="2">
    <citation type="journal article" date="2019" name="Int. J. Syst. Evol. Microbiol.">
        <title>The Global Catalogue of Microorganisms (GCM) 10K type strain sequencing project: providing services to taxonomists for standard genome sequencing and annotation.</title>
        <authorList>
            <consortium name="The Broad Institute Genomics Platform"/>
            <consortium name="The Broad Institute Genome Sequencing Center for Infectious Disease"/>
            <person name="Wu L."/>
            <person name="Ma J."/>
        </authorList>
    </citation>
    <scope>NUCLEOTIDE SEQUENCE [LARGE SCALE GENOMIC DNA]</scope>
    <source>
        <strain evidence="15">NBRC 3271</strain>
    </source>
</reference>
<dbReference type="AlphaFoldDB" id="A0A149SZT7"/>
<evidence type="ECO:0000256" key="10">
    <source>
        <dbReference type="RuleBase" id="RU000544"/>
    </source>
</evidence>
<evidence type="ECO:0000313" key="14">
    <source>
        <dbReference type="Proteomes" id="UP000661006"/>
    </source>
</evidence>
<comment type="catalytic activity">
    <reaction evidence="10">
        <text>thymidine + ATP = dTMP + ADP + H(+)</text>
        <dbReference type="Rhea" id="RHEA:19129"/>
        <dbReference type="ChEBI" id="CHEBI:15378"/>
        <dbReference type="ChEBI" id="CHEBI:17748"/>
        <dbReference type="ChEBI" id="CHEBI:30616"/>
        <dbReference type="ChEBI" id="CHEBI:63528"/>
        <dbReference type="ChEBI" id="CHEBI:456216"/>
        <dbReference type="EC" id="2.7.1.21"/>
    </reaction>
</comment>
<dbReference type="EC" id="2.7.1.21" evidence="2 10"/>
<reference evidence="12" key="5">
    <citation type="submission" date="2023-01" db="EMBL/GenBank/DDBJ databases">
        <title>Draft genome sequence of Gluconobacter japonicus strain NBRC 3271.</title>
        <authorList>
            <person name="Sun Q."/>
            <person name="Mori K."/>
        </authorList>
    </citation>
    <scope>NUCLEOTIDE SEQUENCE</scope>
    <source>
        <strain evidence="12">NBRC 3271</strain>
    </source>
</reference>
<name>A0A149SZT7_GLUJA</name>
<evidence type="ECO:0000256" key="2">
    <source>
        <dbReference type="ARBA" id="ARBA00012118"/>
    </source>
</evidence>
<keyword evidence="4 10" id="KW-0808">Transferase</keyword>
<reference evidence="13" key="3">
    <citation type="submission" date="2020-04" db="EMBL/GenBank/DDBJ databases">
        <authorList>
            <person name="Sombolestani A."/>
        </authorList>
    </citation>
    <scope>NUCLEOTIDE SEQUENCE</scope>
    <source>
        <strain evidence="13">R71697</strain>
    </source>
</reference>
<reference evidence="13" key="4">
    <citation type="submission" date="2020-11" db="EMBL/GenBank/DDBJ databases">
        <title>Description of novel Gluconobacter species.</title>
        <authorList>
            <person name="Cleenwerck I."/>
            <person name="Cnockaert M."/>
            <person name="Borremans W."/>
            <person name="Wieme A.D."/>
            <person name="De Vuyst L."/>
            <person name="Vandamme P."/>
        </authorList>
    </citation>
    <scope>NUCLEOTIDE SEQUENCE</scope>
    <source>
        <strain evidence="13">R71697</strain>
    </source>
</reference>
<evidence type="ECO:0000256" key="1">
    <source>
        <dbReference type="ARBA" id="ARBA00007587"/>
    </source>
</evidence>
<dbReference type="Pfam" id="PF00265">
    <property type="entry name" value="TK"/>
    <property type="match status" value="1"/>
</dbReference>
<comment type="similarity">
    <text evidence="1 11">Belongs to the thymidine kinase family.</text>
</comment>
<dbReference type="GeneID" id="81475150"/>
<keyword evidence="7 10" id="KW-0067">ATP-binding</keyword>
<dbReference type="GO" id="GO:0046104">
    <property type="term" value="P:thymidine metabolic process"/>
    <property type="evidence" value="ECO:0007669"/>
    <property type="project" value="TreeGrafter"/>
</dbReference>
<dbReference type="SUPFAM" id="SSF52540">
    <property type="entry name" value="P-loop containing nucleoside triphosphate hydrolases"/>
    <property type="match status" value="1"/>
</dbReference>
<evidence type="ECO:0000256" key="11">
    <source>
        <dbReference type="RuleBase" id="RU004165"/>
    </source>
</evidence>
<accession>A0A149SZT7</accession>
<dbReference type="PIRSF" id="PIRSF035805">
    <property type="entry name" value="TK_cell"/>
    <property type="match status" value="1"/>
</dbReference>
<dbReference type="PANTHER" id="PTHR11441:SF0">
    <property type="entry name" value="THYMIDINE KINASE, CYTOSOLIC"/>
    <property type="match status" value="1"/>
</dbReference>
<feature type="active site" description="Proton acceptor" evidence="8">
    <location>
        <position position="77"/>
    </location>
</feature>
<dbReference type="Proteomes" id="UP000661006">
    <property type="component" value="Unassembled WGS sequence"/>
</dbReference>
<dbReference type="SUPFAM" id="SSF57716">
    <property type="entry name" value="Glucocorticoid receptor-like (DNA-binding domain)"/>
    <property type="match status" value="1"/>
</dbReference>
<comment type="caution">
    <text evidence="13">The sequence shown here is derived from an EMBL/GenBank/DDBJ whole genome shotgun (WGS) entry which is preliminary data.</text>
</comment>
<dbReference type="PANTHER" id="PTHR11441">
    <property type="entry name" value="THYMIDINE KINASE"/>
    <property type="match status" value="1"/>
</dbReference>
<evidence type="ECO:0000256" key="6">
    <source>
        <dbReference type="ARBA" id="ARBA00022777"/>
    </source>
</evidence>
<evidence type="ECO:0000256" key="5">
    <source>
        <dbReference type="ARBA" id="ARBA00022741"/>
    </source>
</evidence>
<evidence type="ECO:0000313" key="15">
    <source>
        <dbReference type="Proteomes" id="UP001156613"/>
    </source>
</evidence>
<keyword evidence="5 10" id="KW-0547">Nucleotide-binding</keyword>
<gene>
    <name evidence="12" type="primary">tdk</name>
    <name evidence="12" type="ORF">GCM10010937_27970</name>
    <name evidence="13" type="ORF">HKD32_10610</name>
</gene>
<dbReference type="GO" id="GO:0004797">
    <property type="term" value="F:thymidine kinase activity"/>
    <property type="evidence" value="ECO:0007669"/>
    <property type="project" value="UniProtKB-EC"/>
</dbReference>
<dbReference type="STRING" id="376620.A0J51_02836"/>
<evidence type="ECO:0000313" key="12">
    <source>
        <dbReference type="EMBL" id="GLQ60994.1"/>
    </source>
</evidence>
<dbReference type="RefSeq" id="WP_010501924.1">
    <property type="nucleotide sequence ID" value="NZ_BEWO01000004.1"/>
</dbReference>
<dbReference type="InterPro" id="IPR001267">
    <property type="entry name" value="Thymidine_kinase"/>
</dbReference>
<protein>
    <recommendedName>
        <fullName evidence="2 10">Thymidine kinase</fullName>
        <ecNumber evidence="2 10">2.7.1.21</ecNumber>
    </recommendedName>
</protein>
<dbReference type="InterPro" id="IPR020633">
    <property type="entry name" value="Thymidine_kinase_CS"/>
</dbReference>
<dbReference type="EMBL" id="JABCQN010000004">
    <property type="protein sequence ID" value="MBF0871296.1"/>
    <property type="molecule type" value="Genomic_DNA"/>
</dbReference>
<feature type="binding site" evidence="9">
    <location>
        <position position="166"/>
    </location>
    <ligand>
        <name>substrate</name>
    </ligand>
</feature>
<proteinExistence type="inferred from homology"/>
<evidence type="ECO:0000313" key="13">
    <source>
        <dbReference type="EMBL" id="MBF0871296.1"/>
    </source>
</evidence>
<evidence type="ECO:0000256" key="8">
    <source>
        <dbReference type="PIRSR" id="PIRSR035805-1"/>
    </source>
</evidence>
<dbReference type="EMBL" id="BSNT01000075">
    <property type="protein sequence ID" value="GLQ60994.1"/>
    <property type="molecule type" value="Genomic_DNA"/>
</dbReference>